<dbReference type="Pfam" id="PF02482">
    <property type="entry name" value="Ribosomal_S30AE"/>
    <property type="match status" value="1"/>
</dbReference>
<feature type="region of interest" description="Disordered" evidence="1">
    <location>
        <begin position="97"/>
        <end position="122"/>
    </location>
</feature>
<name>A0A4U0Q8K8_9NEIS</name>
<dbReference type="InterPro" id="IPR036567">
    <property type="entry name" value="RHF-like"/>
</dbReference>
<dbReference type="InterPro" id="IPR003489">
    <property type="entry name" value="RHF/RaiA"/>
</dbReference>
<accession>A0A4U0Q8K8</accession>
<evidence type="ECO:0000256" key="1">
    <source>
        <dbReference type="SAM" id="MobiDB-lite"/>
    </source>
</evidence>
<dbReference type="Gene3D" id="3.30.160.100">
    <property type="entry name" value="Ribosome hibernation promotion factor-like"/>
    <property type="match status" value="1"/>
</dbReference>
<dbReference type="EMBL" id="SUMF01000002">
    <property type="protein sequence ID" value="TJZ77576.1"/>
    <property type="molecule type" value="Genomic_DNA"/>
</dbReference>
<sequence length="122" mass="13342">MQIQVRTDHHIHGGESLTQRVEQTLRAEFARFGDQITRVEAHFADTNGDKGGDDDIRCTLEIRLGGLAPQVATHDAGDIDIALDGAIDKLIRQLDSTQGRLESRKRRPGTAPGAADENEADE</sequence>
<dbReference type="Proteomes" id="UP000310016">
    <property type="component" value="Unassembled WGS sequence"/>
</dbReference>
<dbReference type="RefSeq" id="WP_136772050.1">
    <property type="nucleotide sequence ID" value="NZ_CP156074.1"/>
</dbReference>
<protein>
    <submittedName>
        <fullName evidence="2">HPF/RaiA family ribosome-associated protein</fullName>
    </submittedName>
</protein>
<dbReference type="AlphaFoldDB" id="A0A4U0Q8K8"/>
<evidence type="ECO:0000313" key="3">
    <source>
        <dbReference type="Proteomes" id="UP000310016"/>
    </source>
</evidence>
<comment type="caution">
    <text evidence="2">The sequence shown here is derived from an EMBL/GenBank/DDBJ whole genome shotgun (WGS) entry which is preliminary data.</text>
</comment>
<gene>
    <name evidence="2" type="ORF">FAZ21_04435</name>
</gene>
<organism evidence="2 3">
    <name type="scientific">Chitiniphilus eburneus</name>
    <dbReference type="NCBI Taxonomy" id="2571148"/>
    <lineage>
        <taxon>Bacteria</taxon>
        <taxon>Pseudomonadati</taxon>
        <taxon>Pseudomonadota</taxon>
        <taxon>Betaproteobacteria</taxon>
        <taxon>Neisseriales</taxon>
        <taxon>Chitinibacteraceae</taxon>
        <taxon>Chitiniphilus</taxon>
    </lineage>
</organism>
<keyword evidence="3" id="KW-1185">Reference proteome</keyword>
<reference evidence="2 3" key="1">
    <citation type="submission" date="2019-04" db="EMBL/GenBank/DDBJ databases">
        <title>Chitiniphilus eburnea sp. nov., a novel chitinolytic bacterium isolated from aquaculture sludge.</title>
        <authorList>
            <person name="Sheng M."/>
        </authorList>
    </citation>
    <scope>NUCLEOTIDE SEQUENCE [LARGE SCALE GENOMIC DNA]</scope>
    <source>
        <strain evidence="2 3">HX-2-15</strain>
    </source>
</reference>
<dbReference type="OrthoDB" id="121633at2"/>
<evidence type="ECO:0000313" key="2">
    <source>
        <dbReference type="EMBL" id="TJZ77576.1"/>
    </source>
</evidence>
<proteinExistence type="predicted"/>
<dbReference type="SUPFAM" id="SSF69754">
    <property type="entry name" value="Ribosome binding protein Y (YfiA homologue)"/>
    <property type="match status" value="1"/>
</dbReference>